<dbReference type="EMBL" id="JACEEZ010022317">
    <property type="protein sequence ID" value="KAG0712533.1"/>
    <property type="molecule type" value="Genomic_DNA"/>
</dbReference>
<comment type="similarity">
    <text evidence="2">Belongs to the patched family.</text>
</comment>
<dbReference type="Proteomes" id="UP000770661">
    <property type="component" value="Unassembled WGS sequence"/>
</dbReference>
<evidence type="ECO:0000256" key="11">
    <source>
        <dbReference type="ARBA" id="ARBA00023180"/>
    </source>
</evidence>
<keyword evidence="5" id="KW-0732">Signal</keyword>
<dbReference type="Pfam" id="PF16414">
    <property type="entry name" value="NPC1_N"/>
    <property type="match status" value="1"/>
</dbReference>
<keyword evidence="4 13" id="KW-0812">Transmembrane</keyword>
<dbReference type="InterPro" id="IPR032190">
    <property type="entry name" value="NPC1_N"/>
</dbReference>
<name>A0A8J5BY09_CHIOP</name>
<evidence type="ECO:0000256" key="10">
    <source>
        <dbReference type="ARBA" id="ARBA00023157"/>
    </source>
</evidence>
<feature type="transmembrane region" description="Helical" evidence="13">
    <location>
        <begin position="68"/>
        <end position="93"/>
    </location>
</feature>
<organism evidence="15 16">
    <name type="scientific">Chionoecetes opilio</name>
    <name type="common">Atlantic snow crab</name>
    <name type="synonym">Cancer opilio</name>
    <dbReference type="NCBI Taxonomy" id="41210"/>
    <lineage>
        <taxon>Eukaryota</taxon>
        <taxon>Metazoa</taxon>
        <taxon>Ecdysozoa</taxon>
        <taxon>Arthropoda</taxon>
        <taxon>Crustacea</taxon>
        <taxon>Multicrustacea</taxon>
        <taxon>Malacostraca</taxon>
        <taxon>Eumalacostraca</taxon>
        <taxon>Eucarida</taxon>
        <taxon>Decapoda</taxon>
        <taxon>Pleocyemata</taxon>
        <taxon>Brachyura</taxon>
        <taxon>Eubrachyura</taxon>
        <taxon>Majoidea</taxon>
        <taxon>Majidae</taxon>
        <taxon>Chionoecetes</taxon>
    </lineage>
</organism>
<feature type="transmembrane region" description="Helical" evidence="13">
    <location>
        <begin position="398"/>
        <end position="420"/>
    </location>
</feature>
<evidence type="ECO:0000256" key="5">
    <source>
        <dbReference type="ARBA" id="ARBA00022729"/>
    </source>
</evidence>
<keyword evidence="10" id="KW-1015">Disulfide bond</keyword>
<comment type="catalytic activity">
    <reaction evidence="12">
        <text>cholesterol(in) = cholesterol(out)</text>
        <dbReference type="Rhea" id="RHEA:39747"/>
        <dbReference type="ChEBI" id="CHEBI:16113"/>
    </reaction>
</comment>
<dbReference type="GO" id="GO:0015918">
    <property type="term" value="P:sterol transport"/>
    <property type="evidence" value="ECO:0007669"/>
    <property type="project" value="TreeGrafter"/>
</dbReference>
<evidence type="ECO:0000259" key="14">
    <source>
        <dbReference type="PROSITE" id="PS50156"/>
    </source>
</evidence>
<dbReference type="InterPro" id="IPR000731">
    <property type="entry name" value="SSD"/>
</dbReference>
<dbReference type="SUPFAM" id="SSF82866">
    <property type="entry name" value="Multidrug efflux transporter AcrB transmembrane domain"/>
    <property type="match status" value="1"/>
</dbReference>
<dbReference type="PANTHER" id="PTHR45727">
    <property type="entry name" value="NPC INTRACELLULAR CHOLESTEROL TRANSPORTER 1"/>
    <property type="match status" value="1"/>
</dbReference>
<feature type="transmembrane region" description="Helical" evidence="13">
    <location>
        <begin position="916"/>
        <end position="938"/>
    </location>
</feature>
<dbReference type="InterPro" id="IPR053958">
    <property type="entry name" value="HMGCR/SNAP/NPC1-like_SSD"/>
</dbReference>
<keyword evidence="9 13" id="KW-0472">Membrane</keyword>
<sequence length="1084" mass="122129">MFFITLFIVFILILILFFIVFISLIISLFFIVFISLIISLFFIVFISLIISLFFIVFISLIISLFFIVFISLIISLLFIVFISLIISLFFIVFISLIISLFFILFSTLFFIMFFLLLILLKIFYYVLPMFTVLHSGGQRGESGSGGGGGQCVWYDHCGSNSKGNLSCAYTGPPKPLTGHGLAVLNTTCPGAVTEDGQLNTCCNGDQAITLSHNTAPLKMFLTRCPACLRNLRIPFCYMTCSPHQADFIEVVNKEPATFPNKKNEEMVTDIKLHISKDFIDKVYSSCRDVVSPSTNTRVMGIFCGKWGAAQCTGPRLFDYLGNYKENEYTPINIQYQYLNDPSQVPQDVLPLNQTVQPCDKQLGDSLACSCADCHSACPLIPDTWDAPDTWIMFGYDGLAVAMALTAILFSITFLVIFAYCHKRNKRYTKMMMEHRMRHPEELRTAVGRRLANLSTTQAQYTGEDENSLLHGRPTEEMPEIVMQDELSVGERVTNWTQTTVDHLFTKWGTLCACHPWKVMGIGLILALSQCGGIYLWQITTDPVDLWAAPNSRSRMEKTYYDQNFEPFYRTAQIFIRPKGVESFELGNDTYGPVYNMSFLVEVLRLQNTLTHELMAVVEGEEVHLSDICNKPMAPDNENCNIQSILNFWQNNATTLSTLSVEHAKKCMGNAFQKECMGTYDGPVLPHVALGGFLDDNETLSDNPNYLKADTLVITLPINNYFNKSLLKPALAGRKREFNKFMLKYSQDNELTMDIAYRSERSIEDELVRMSKSDLPTVIISYVIMFLYIALALGHTNQLTRLLVSTKVTLGLGGVLIVLVSVCAAVGFYGYVGVPCTMLIIEVIPFLVLAVGVDNIFILVEAYADLERTEEDTRPQLIGKAVGAVGPSMLLSSISQSCCFFLGALSDMPAVQAFAMYAGMSLLINFVLQMTLFVSLFSLDVMREEDNRFDVCCCIRQNKVEKDSETRFLHKVFETSYAPFLMKPWVRAVVIVVFMFWACASVAMVPHIEVGLEEELSMPEDSYVLKYFEFLKKYGCVGPPVYFVLKHGYNFTDLDMQNKICSHLGCNKDALLIQLKLASQIPNRY</sequence>
<proteinExistence type="inferred from homology"/>
<evidence type="ECO:0000256" key="9">
    <source>
        <dbReference type="ARBA" id="ARBA00023136"/>
    </source>
</evidence>
<dbReference type="GO" id="GO:0015485">
    <property type="term" value="F:cholesterol binding"/>
    <property type="evidence" value="ECO:0007669"/>
    <property type="project" value="TreeGrafter"/>
</dbReference>
<dbReference type="GO" id="GO:0005886">
    <property type="term" value="C:plasma membrane"/>
    <property type="evidence" value="ECO:0007669"/>
    <property type="project" value="TreeGrafter"/>
</dbReference>
<dbReference type="OrthoDB" id="6510177at2759"/>
<evidence type="ECO:0000256" key="1">
    <source>
        <dbReference type="ARBA" id="ARBA00004127"/>
    </source>
</evidence>
<dbReference type="GO" id="GO:0030299">
    <property type="term" value="P:intestinal cholesterol absorption"/>
    <property type="evidence" value="ECO:0007669"/>
    <property type="project" value="TreeGrafter"/>
</dbReference>
<evidence type="ECO:0000313" key="16">
    <source>
        <dbReference type="Proteomes" id="UP000770661"/>
    </source>
</evidence>
<dbReference type="GO" id="GO:0012505">
    <property type="term" value="C:endomembrane system"/>
    <property type="evidence" value="ECO:0007669"/>
    <property type="project" value="UniProtKB-SubCell"/>
</dbReference>
<dbReference type="InterPro" id="IPR053956">
    <property type="entry name" value="NPC1_MLD"/>
</dbReference>
<dbReference type="Pfam" id="PF12349">
    <property type="entry name" value="Sterol-sensing"/>
    <property type="match status" value="1"/>
</dbReference>
<evidence type="ECO:0000256" key="2">
    <source>
        <dbReference type="ARBA" id="ARBA00005585"/>
    </source>
</evidence>
<dbReference type="GO" id="GO:0042632">
    <property type="term" value="P:cholesterol homeostasis"/>
    <property type="evidence" value="ECO:0007669"/>
    <property type="project" value="TreeGrafter"/>
</dbReference>
<dbReference type="Gene3D" id="1.20.1640.10">
    <property type="entry name" value="Multidrug efflux transporter AcrB transmembrane domain"/>
    <property type="match status" value="1"/>
</dbReference>
<evidence type="ECO:0000256" key="13">
    <source>
        <dbReference type="SAM" id="Phobius"/>
    </source>
</evidence>
<dbReference type="FunFam" id="1.20.1640.10:FF:000008">
    <property type="entry name" value="NPC intracellular cholesterol transporter 1"/>
    <property type="match status" value="1"/>
</dbReference>
<feature type="transmembrane region" description="Helical" evidence="13">
    <location>
        <begin position="6"/>
        <end position="33"/>
    </location>
</feature>
<accession>A0A8J5BY09</accession>
<keyword evidence="11" id="KW-0325">Glycoprotein</keyword>
<evidence type="ECO:0000256" key="3">
    <source>
        <dbReference type="ARBA" id="ARBA00022448"/>
    </source>
</evidence>
<feature type="transmembrane region" description="Helical" evidence="13">
    <location>
        <begin position="838"/>
        <end position="863"/>
    </location>
</feature>
<evidence type="ECO:0000256" key="4">
    <source>
        <dbReference type="ARBA" id="ARBA00022692"/>
    </source>
</evidence>
<keyword evidence="6 13" id="KW-1133">Transmembrane helix</keyword>
<feature type="transmembrane region" description="Helical" evidence="13">
    <location>
        <begin position="807"/>
        <end position="831"/>
    </location>
</feature>
<evidence type="ECO:0000256" key="7">
    <source>
        <dbReference type="ARBA" id="ARBA00023055"/>
    </source>
</evidence>
<keyword evidence="3" id="KW-0813">Transport</keyword>
<evidence type="ECO:0000256" key="12">
    <source>
        <dbReference type="ARBA" id="ARBA00034049"/>
    </source>
</evidence>
<evidence type="ECO:0000313" key="15">
    <source>
        <dbReference type="EMBL" id="KAG0712533.1"/>
    </source>
</evidence>
<comment type="caution">
    <text evidence="15">The sequence shown here is derived from an EMBL/GenBank/DDBJ whole genome shotgun (WGS) entry which is preliminary data.</text>
</comment>
<dbReference type="PANTHER" id="PTHR45727:SF2">
    <property type="entry name" value="NPC INTRACELLULAR CHOLESTEROL TRANSPORTER 1"/>
    <property type="match status" value="1"/>
</dbReference>
<keyword evidence="7" id="KW-0445">Lipid transport</keyword>
<dbReference type="GO" id="GO:0006629">
    <property type="term" value="P:lipid metabolic process"/>
    <property type="evidence" value="ECO:0007669"/>
    <property type="project" value="UniProtKB-KW"/>
</dbReference>
<keyword evidence="16" id="KW-1185">Reference proteome</keyword>
<comment type="subcellular location">
    <subcellularLocation>
        <location evidence="1">Endomembrane system</location>
        <topology evidence="1">Multi-pass membrane protein</topology>
    </subcellularLocation>
</comment>
<feature type="domain" description="SSD" evidence="14">
    <location>
        <begin position="773"/>
        <end position="938"/>
    </location>
</feature>
<evidence type="ECO:0000256" key="8">
    <source>
        <dbReference type="ARBA" id="ARBA00023098"/>
    </source>
</evidence>
<dbReference type="AlphaFoldDB" id="A0A8J5BY09"/>
<feature type="transmembrane region" description="Helical" evidence="13">
    <location>
        <begin position="100"/>
        <end position="127"/>
    </location>
</feature>
<evidence type="ECO:0000256" key="6">
    <source>
        <dbReference type="ARBA" id="ARBA00022989"/>
    </source>
</evidence>
<dbReference type="PROSITE" id="PS50156">
    <property type="entry name" value="SSD"/>
    <property type="match status" value="1"/>
</dbReference>
<feature type="transmembrane region" description="Helical" evidence="13">
    <location>
        <begin position="984"/>
        <end position="1004"/>
    </location>
</feature>
<protein>
    <submittedName>
        <fullName evidence="15">NPC intracellular cholesterol transporter 1</fullName>
    </submittedName>
</protein>
<keyword evidence="8" id="KW-0443">Lipid metabolism</keyword>
<gene>
    <name evidence="15" type="primary">NPC1_1</name>
    <name evidence="15" type="ORF">GWK47_002092</name>
</gene>
<reference evidence="15" key="1">
    <citation type="submission" date="2020-07" db="EMBL/GenBank/DDBJ databases">
        <title>The High-quality genome of the commercially important snow crab, Chionoecetes opilio.</title>
        <authorList>
            <person name="Jeong J.-H."/>
            <person name="Ryu S."/>
        </authorList>
    </citation>
    <scope>NUCLEOTIDE SEQUENCE</scope>
    <source>
        <strain evidence="15">MADBK_172401_WGS</strain>
        <tissue evidence="15">Digestive gland</tissue>
    </source>
</reference>
<feature type="transmembrane region" description="Helical" evidence="13">
    <location>
        <begin position="774"/>
        <end position="795"/>
    </location>
</feature>
<dbReference type="Pfam" id="PF22314">
    <property type="entry name" value="NPC1_MLD"/>
    <property type="match status" value="1"/>
</dbReference>